<organism evidence="2">
    <name type="scientific">marine sediment metagenome</name>
    <dbReference type="NCBI Taxonomy" id="412755"/>
    <lineage>
        <taxon>unclassified sequences</taxon>
        <taxon>metagenomes</taxon>
        <taxon>ecological metagenomes</taxon>
    </lineage>
</organism>
<accession>X1MXB2</accession>
<gene>
    <name evidence="2" type="ORF">S06H3_24267</name>
</gene>
<evidence type="ECO:0000313" key="2">
    <source>
        <dbReference type="EMBL" id="GAI22651.1"/>
    </source>
</evidence>
<dbReference type="EMBL" id="BARV01013445">
    <property type="protein sequence ID" value="GAI22651.1"/>
    <property type="molecule type" value="Genomic_DNA"/>
</dbReference>
<protein>
    <recommendedName>
        <fullName evidence="1">DUF7417 domain-containing protein</fullName>
    </recommendedName>
</protein>
<proteinExistence type="predicted"/>
<evidence type="ECO:0000259" key="1">
    <source>
        <dbReference type="Pfam" id="PF24192"/>
    </source>
</evidence>
<dbReference type="AlphaFoldDB" id="X1MXB2"/>
<name>X1MXB2_9ZZZZ</name>
<reference evidence="2" key="1">
    <citation type="journal article" date="2014" name="Front. Microbiol.">
        <title>High frequency of phylogenetically diverse reductive dehalogenase-homologous genes in deep subseafloor sedimentary metagenomes.</title>
        <authorList>
            <person name="Kawai M."/>
            <person name="Futagami T."/>
            <person name="Toyoda A."/>
            <person name="Takaki Y."/>
            <person name="Nishi S."/>
            <person name="Hori S."/>
            <person name="Arai W."/>
            <person name="Tsubouchi T."/>
            <person name="Morono Y."/>
            <person name="Uchiyama I."/>
            <person name="Ito T."/>
            <person name="Fujiyama A."/>
            <person name="Inagaki F."/>
            <person name="Takami H."/>
        </authorList>
    </citation>
    <scope>NUCLEOTIDE SEQUENCE</scope>
    <source>
        <strain evidence="2">Expedition CK06-06</strain>
    </source>
</reference>
<dbReference type="Pfam" id="PF24192">
    <property type="entry name" value="DUF7417"/>
    <property type="match status" value="1"/>
</dbReference>
<comment type="caution">
    <text evidence="2">The sequence shown here is derived from an EMBL/GenBank/DDBJ whole genome shotgun (WGS) entry which is preliminary data.</text>
</comment>
<dbReference type="InterPro" id="IPR055840">
    <property type="entry name" value="DUF7417"/>
</dbReference>
<sequence length="63" mass="7017">MTNYTATAIAEGFCEGKNATEEQQIEAWQHLIDTGLCWTLQGRFGRTAQRLIDNGICQPAKES</sequence>
<feature type="domain" description="DUF7417" evidence="1">
    <location>
        <begin position="20"/>
        <end position="57"/>
    </location>
</feature>